<evidence type="ECO:0000313" key="6">
    <source>
        <dbReference type="Proteomes" id="UP000834106"/>
    </source>
</evidence>
<dbReference type="Gene3D" id="3.40.50.620">
    <property type="entry name" value="HUPs"/>
    <property type="match status" value="1"/>
</dbReference>
<organism evidence="5 6">
    <name type="scientific">Fraxinus pennsylvanica</name>
    <dbReference type="NCBI Taxonomy" id="56036"/>
    <lineage>
        <taxon>Eukaryota</taxon>
        <taxon>Viridiplantae</taxon>
        <taxon>Streptophyta</taxon>
        <taxon>Embryophyta</taxon>
        <taxon>Tracheophyta</taxon>
        <taxon>Spermatophyta</taxon>
        <taxon>Magnoliopsida</taxon>
        <taxon>eudicotyledons</taxon>
        <taxon>Gunneridae</taxon>
        <taxon>Pentapetalae</taxon>
        <taxon>asterids</taxon>
        <taxon>lamiids</taxon>
        <taxon>Lamiales</taxon>
        <taxon>Oleaceae</taxon>
        <taxon>Oleeae</taxon>
        <taxon>Fraxinus</taxon>
    </lineage>
</organism>
<evidence type="ECO:0000256" key="2">
    <source>
        <dbReference type="ARBA" id="ARBA00012483"/>
    </source>
</evidence>
<comment type="catalytic activity">
    <reaction evidence="1">
        <text>S-ubiquitinyl-[E2 ubiquitin-conjugating enzyme]-L-cysteine + [acceptor protein]-L-lysine = [E2 ubiquitin-conjugating enzyme]-L-cysteine + N(6)-ubiquitinyl-[acceptor protein]-L-lysine.</text>
        <dbReference type="EC" id="2.3.2.27"/>
    </reaction>
</comment>
<dbReference type="AlphaFoldDB" id="A0AAD1ZLT4"/>
<dbReference type="InterPro" id="IPR051348">
    <property type="entry name" value="U-box_ubiquitin_ligases"/>
</dbReference>
<name>A0AAD1ZLT4_9LAMI</name>
<gene>
    <name evidence="5" type="ORF">FPE_LOCUS16730</name>
</gene>
<sequence>MGEIEELEPRIRSPPIEEDALYVALGKDVKESVTVLKWALNNSGGRKIYILHIHQPAQKIPMDSMATNVPIRLLDENKVRAYHENQRREMQEILEQYVQICHRAGNQAETLPKEVDSIEKGIVQLLSQRRIKWLVMGTGSCKSDPRGKETTLKKIFFFRNGTREMIIPKSRKATYVRLKAPSFCRISFIWKGKLIHTRESDIHGIYKDINSASPEASPNAKTTESSLRSLSVTEGKNDRLNLSGSPNYRRVRSADLEMRRSNSEGSTDMDSSSRFCIL</sequence>
<evidence type="ECO:0000256" key="1">
    <source>
        <dbReference type="ARBA" id="ARBA00000900"/>
    </source>
</evidence>
<feature type="compositionally biased region" description="Polar residues" evidence="4">
    <location>
        <begin position="210"/>
        <end position="246"/>
    </location>
</feature>
<dbReference type="PANTHER" id="PTHR45647:SF100">
    <property type="entry name" value="U-BOX DOMAIN-CONTAINING PROTEIN 33"/>
    <property type="match status" value="1"/>
</dbReference>
<evidence type="ECO:0000256" key="4">
    <source>
        <dbReference type="SAM" id="MobiDB-lite"/>
    </source>
</evidence>
<feature type="compositionally biased region" description="Basic and acidic residues" evidence="4">
    <location>
        <begin position="252"/>
        <end position="262"/>
    </location>
</feature>
<reference evidence="5" key="1">
    <citation type="submission" date="2023-05" db="EMBL/GenBank/DDBJ databases">
        <authorList>
            <person name="Huff M."/>
        </authorList>
    </citation>
    <scope>NUCLEOTIDE SEQUENCE</scope>
</reference>
<feature type="compositionally biased region" description="Polar residues" evidence="4">
    <location>
        <begin position="263"/>
        <end position="278"/>
    </location>
</feature>
<evidence type="ECO:0000256" key="3">
    <source>
        <dbReference type="ARBA" id="ARBA00022786"/>
    </source>
</evidence>
<accession>A0AAD1ZLT4</accession>
<proteinExistence type="predicted"/>
<dbReference type="EC" id="2.3.2.27" evidence="2"/>
<dbReference type="InterPro" id="IPR014729">
    <property type="entry name" value="Rossmann-like_a/b/a_fold"/>
</dbReference>
<dbReference type="EMBL" id="OU503045">
    <property type="protein sequence ID" value="CAI9769560.1"/>
    <property type="molecule type" value="Genomic_DNA"/>
</dbReference>
<dbReference type="PANTHER" id="PTHR45647">
    <property type="entry name" value="OS02G0152300 PROTEIN"/>
    <property type="match status" value="1"/>
</dbReference>
<evidence type="ECO:0000313" key="5">
    <source>
        <dbReference type="EMBL" id="CAI9769560.1"/>
    </source>
</evidence>
<protein>
    <recommendedName>
        <fullName evidence="2">RING-type E3 ubiquitin transferase</fullName>
        <ecNumber evidence="2">2.3.2.27</ecNumber>
    </recommendedName>
</protein>
<dbReference type="Proteomes" id="UP000834106">
    <property type="component" value="Chromosome 10"/>
</dbReference>
<keyword evidence="3" id="KW-0833">Ubl conjugation pathway</keyword>
<dbReference type="GO" id="GO:0061630">
    <property type="term" value="F:ubiquitin protein ligase activity"/>
    <property type="evidence" value="ECO:0007669"/>
    <property type="project" value="UniProtKB-EC"/>
</dbReference>
<dbReference type="SUPFAM" id="SSF52402">
    <property type="entry name" value="Adenine nucleotide alpha hydrolases-like"/>
    <property type="match status" value="1"/>
</dbReference>
<dbReference type="CDD" id="cd01989">
    <property type="entry name" value="USP_STK_Ubox_N"/>
    <property type="match status" value="1"/>
</dbReference>
<feature type="region of interest" description="Disordered" evidence="4">
    <location>
        <begin position="210"/>
        <end position="278"/>
    </location>
</feature>
<keyword evidence="6" id="KW-1185">Reference proteome</keyword>